<feature type="domain" description="Rad50/SbcC-type AAA" evidence="4">
    <location>
        <begin position="6"/>
        <end position="188"/>
    </location>
</feature>
<dbReference type="GO" id="GO:0006302">
    <property type="term" value="P:double-strand break repair"/>
    <property type="evidence" value="ECO:0007669"/>
    <property type="project" value="InterPro"/>
</dbReference>
<evidence type="ECO:0000256" key="2">
    <source>
        <dbReference type="ARBA" id="ARBA00011322"/>
    </source>
</evidence>
<organism evidence="5 6">
    <name type="scientific">Propioniciclava tarda</name>
    <dbReference type="NCBI Taxonomy" id="433330"/>
    <lineage>
        <taxon>Bacteria</taxon>
        <taxon>Bacillati</taxon>
        <taxon>Actinomycetota</taxon>
        <taxon>Actinomycetes</taxon>
        <taxon>Propionibacteriales</taxon>
        <taxon>Propionibacteriaceae</taxon>
        <taxon>Propioniciclava</taxon>
    </lineage>
</organism>
<dbReference type="GO" id="GO:0016887">
    <property type="term" value="F:ATP hydrolysis activity"/>
    <property type="evidence" value="ECO:0007669"/>
    <property type="project" value="InterPro"/>
</dbReference>
<dbReference type="Pfam" id="PF13476">
    <property type="entry name" value="AAA_23"/>
    <property type="match status" value="1"/>
</dbReference>
<comment type="subunit">
    <text evidence="2">Heterodimer of SbcC and SbcD.</text>
</comment>
<reference evidence="5 6" key="1">
    <citation type="submission" date="2019-01" db="EMBL/GenBank/DDBJ databases">
        <title>Lactibacter flavus gen. nov., sp. nov., a novel bacterium of the family Propionibacteriaceae isolated from raw milk and dairy products.</title>
        <authorList>
            <person name="Huptas C."/>
            <person name="Wenning M."/>
            <person name="Breitenwieser F."/>
            <person name="Doll E."/>
            <person name="Von Neubeck M."/>
            <person name="Busse H.-J."/>
            <person name="Scherer S."/>
        </authorList>
    </citation>
    <scope>NUCLEOTIDE SEQUENCE [LARGE SCALE GENOMIC DNA]</scope>
    <source>
        <strain evidence="5 6">DSM 22130</strain>
    </source>
</reference>
<evidence type="ECO:0000256" key="3">
    <source>
        <dbReference type="ARBA" id="ARBA00013368"/>
    </source>
</evidence>
<dbReference type="RefSeq" id="WP_131170664.1">
    <property type="nucleotide sequence ID" value="NZ_FXTL01000001.1"/>
</dbReference>
<keyword evidence="6" id="KW-1185">Reference proteome</keyword>
<accession>A0A4Q9KNV0</accession>
<dbReference type="OrthoDB" id="9795626at2"/>
<dbReference type="PANTHER" id="PTHR32114">
    <property type="entry name" value="ABC TRANSPORTER ABCH.3"/>
    <property type="match status" value="1"/>
</dbReference>
<dbReference type="PANTHER" id="PTHR32114:SF2">
    <property type="entry name" value="ABC TRANSPORTER ABCH.3"/>
    <property type="match status" value="1"/>
</dbReference>
<dbReference type="SUPFAM" id="SSF52540">
    <property type="entry name" value="P-loop containing nucleoside triphosphate hydrolases"/>
    <property type="match status" value="1"/>
</dbReference>
<dbReference type="EMBL" id="SDMR01000001">
    <property type="protein sequence ID" value="TBT96252.1"/>
    <property type="molecule type" value="Genomic_DNA"/>
</dbReference>
<dbReference type="Pfam" id="PF13558">
    <property type="entry name" value="SbcC_Walker_B"/>
    <property type="match status" value="1"/>
</dbReference>
<comment type="caution">
    <text evidence="5">The sequence shown here is derived from an EMBL/GenBank/DDBJ whole genome shotgun (WGS) entry which is preliminary data.</text>
</comment>
<dbReference type="InterPro" id="IPR038729">
    <property type="entry name" value="Rad50/SbcC_AAA"/>
</dbReference>
<evidence type="ECO:0000259" key="4">
    <source>
        <dbReference type="Pfam" id="PF13476"/>
    </source>
</evidence>
<proteinExistence type="inferred from homology"/>
<gene>
    <name evidence="5" type="ORF">ET996_00860</name>
</gene>
<evidence type="ECO:0000256" key="1">
    <source>
        <dbReference type="ARBA" id="ARBA00006930"/>
    </source>
</evidence>
<dbReference type="InterPro" id="IPR027417">
    <property type="entry name" value="P-loop_NTPase"/>
</dbReference>
<evidence type="ECO:0000313" key="6">
    <source>
        <dbReference type="Proteomes" id="UP000291933"/>
    </source>
</evidence>
<name>A0A4Q9KNV0_PROTD</name>
<dbReference type="Gene3D" id="3.40.50.300">
    <property type="entry name" value="P-loop containing nucleotide triphosphate hydrolases"/>
    <property type="match status" value="2"/>
</dbReference>
<sequence>MQLLTLEFEGIGPFTGRHTIDLQALGEGGLFLLEGPTGSGKTTIIDAIVFALYGDVAGVDSSKGRLVSTQLRPGCEPYVDAILETSRGLLRVRRVPQYERRKSRGNGTTIGKASIKLWKLAHPGDEGTLLSTSLQDATEELQRAIGLTKEQFTQTVVLPQGHFATFLRAKPEDRRGVLQDIFGTEFYERVARQLAGLASGYRSRDAAAQLALGQAAASFGRVAWSADDPAAEEFAAAVTSGDSATVLALAEAQVAAVTATAARAAVVAGEAEAAWSAADGVLRAAVERNGLIAERVRLDERSARLAAAASEVAEAAERVEAAERAEHVRRPLDAVTKAKAACEGANAEAARGRAQVADSPDADLLGESVGPEELEAASLSARERRSALTTVVETEAALPGRAASLKLDLERLAERRSAIVVEQKRVAADRAQASQLMPELDAVRAIAATLGQCVALGVEAQGRLDEVRRLERVAAEYVEARGVEGEAREASEAAQTAYDQARTAWLAGLAGTLATELEDGSACPVCGSLDHPAPARLPKGAVSRARVEQLDADSREAGQHLAAAVARSDALATAMADQQDVVGDLTLREAEEAVSAATLRIRAAERAVEASDQLRVRIEELLVGADDRERRLRDDEQQLASDKGGLAVRAERLDQDRLRVADELDGYGSVAERALVLARRAERAQRLAVLLRKAEQAEVELRHRSDELAVVLAERGFAADDEARAALLAESERRRLAALVSEHQAQEARVAERLADPQLMALASAEAADEGPLAEASALAHDAAQTALRESGAAARGVRLATEASDELRSCVDEVNSVRAEAEPYLRMADVANGTGQNLDNVTLPTFVLLRRFEEVVDLANVRLGAMTGGRYSLRRTDAREGRSHKLGLGLDVVDHASGDAARDPKTLSGGETFQAALAMALGLADAVTSEAGGIELNTLFVDEGFGSLDPDALDMVMDQLSALREGGRCVGVVSHVADMKQRIAERITVIPRRDGTSTLACSTDPQPALAG</sequence>
<dbReference type="Proteomes" id="UP000291933">
    <property type="component" value="Unassembled WGS sequence"/>
</dbReference>
<protein>
    <recommendedName>
        <fullName evidence="3">Nuclease SbcCD subunit C</fullName>
    </recommendedName>
</protein>
<comment type="similarity">
    <text evidence="1">Belongs to the SMC family. SbcC subfamily.</text>
</comment>
<dbReference type="AlphaFoldDB" id="A0A4Q9KNV0"/>
<evidence type="ECO:0000313" key="5">
    <source>
        <dbReference type="EMBL" id="TBT96252.1"/>
    </source>
</evidence>